<feature type="compositionally biased region" description="Basic and acidic residues" evidence="1">
    <location>
        <begin position="393"/>
        <end position="403"/>
    </location>
</feature>
<feature type="region of interest" description="Disordered" evidence="1">
    <location>
        <begin position="207"/>
        <end position="308"/>
    </location>
</feature>
<dbReference type="KEGG" id="ccot:CCAX7_53810"/>
<keyword evidence="3" id="KW-1185">Reference proteome</keyword>
<sequence length="553" mass="58650">MAGVTKDTQAQTARLAVPGEVVGANEALTTDVQLPLSPDQTPDQHVAVAHALATDPRLVDRNGNPMFADGTLFYTPDGEPQYHVNSLSNQQISGIDANDYVTDLASIIPAAKSVLEDHGVKPTIAVNQSIRSAPSIAEASPSTTIDLPNGEDNGAQSSNSDTNRPESYSETSGAPAPPGNALGSSHDLRGSFDKATADSVNTAVIKATSDPQGFVDQNGPSVSSPDNPPPDADMDATEEAPANAGASSVSNAEPGSSGATEDAPASQVEALKKAYGTDPDTLLAGIKKRKAANRTHADINDSDGSKLNDDIATYGAFKIAELNDSQKANFRSWQKSITDSLDSEDTKKIKKLWDASQDKHQRALAQTDPDMGAISSARSSLKGAKAQRPGRVPKAEKPPKVRAVDTGPSSVAATGAKMPVNPKVYSTAFEMQLKRIDFGRGRQVHFNRANEALHNAIMADPEFAAMMEKLSPGVTERVSKSGGRRDPVGFTWEHASSTTASGRVGVMRLVPREQHTPGSLWWRVLHPDVGARGGYYEWARPNGAPKNKVRRRK</sequence>
<evidence type="ECO:0000256" key="1">
    <source>
        <dbReference type="SAM" id="MobiDB-lite"/>
    </source>
</evidence>
<reference evidence="2 3" key="1">
    <citation type="journal article" date="2019" name="Int. J. Syst. Evol. Microbiol.">
        <title>Capsulimonas corticalis gen. nov., sp. nov., an aerobic capsulated bacterium, of a novel bacterial order, Capsulimonadales ord. nov., of the class Armatimonadia of the phylum Armatimonadetes.</title>
        <authorList>
            <person name="Li J."/>
            <person name="Kudo C."/>
            <person name="Tonouchi A."/>
        </authorList>
    </citation>
    <scope>NUCLEOTIDE SEQUENCE [LARGE SCALE GENOMIC DNA]</scope>
    <source>
        <strain evidence="2 3">AX-7</strain>
    </source>
</reference>
<dbReference type="AlphaFoldDB" id="A0A402CNJ7"/>
<evidence type="ECO:0000313" key="3">
    <source>
        <dbReference type="Proteomes" id="UP000287394"/>
    </source>
</evidence>
<feature type="compositionally biased region" description="Polar residues" evidence="1">
    <location>
        <begin position="154"/>
        <end position="172"/>
    </location>
</feature>
<feature type="region of interest" description="Disordered" evidence="1">
    <location>
        <begin position="135"/>
        <end position="192"/>
    </location>
</feature>
<dbReference type="EMBL" id="AP025739">
    <property type="protein sequence ID" value="BDI33330.1"/>
    <property type="molecule type" value="Genomic_DNA"/>
</dbReference>
<evidence type="ECO:0000313" key="2">
    <source>
        <dbReference type="EMBL" id="BDI33330.1"/>
    </source>
</evidence>
<proteinExistence type="predicted"/>
<feature type="compositionally biased region" description="Polar residues" evidence="1">
    <location>
        <begin position="245"/>
        <end position="259"/>
    </location>
</feature>
<accession>A0A402CNJ7</accession>
<gene>
    <name evidence="2" type="ORF">CCAX7_53810</name>
</gene>
<feature type="compositionally biased region" description="Basic and acidic residues" evidence="1">
    <location>
        <begin position="295"/>
        <end position="308"/>
    </location>
</feature>
<protein>
    <submittedName>
        <fullName evidence="2">Uncharacterized protein</fullName>
    </submittedName>
</protein>
<dbReference type="Proteomes" id="UP000287394">
    <property type="component" value="Chromosome"/>
</dbReference>
<organism evidence="2 3">
    <name type="scientific">Capsulimonas corticalis</name>
    <dbReference type="NCBI Taxonomy" id="2219043"/>
    <lineage>
        <taxon>Bacteria</taxon>
        <taxon>Bacillati</taxon>
        <taxon>Armatimonadota</taxon>
        <taxon>Armatimonadia</taxon>
        <taxon>Capsulimonadales</taxon>
        <taxon>Capsulimonadaceae</taxon>
        <taxon>Capsulimonas</taxon>
    </lineage>
</organism>
<name>A0A402CNJ7_9BACT</name>
<feature type="region of interest" description="Disordered" evidence="1">
    <location>
        <begin position="360"/>
        <end position="415"/>
    </location>
</feature>